<dbReference type="AlphaFoldDB" id="A0A9X1F8D5"/>
<protein>
    <submittedName>
        <fullName evidence="2">Glycoside hydrolase</fullName>
    </submittedName>
</protein>
<keyword evidence="2" id="KW-0378">Hydrolase</keyword>
<reference evidence="2" key="1">
    <citation type="submission" date="2021-04" db="EMBL/GenBank/DDBJ databases">
        <authorList>
            <person name="Pira H."/>
            <person name="Risdian C."/>
            <person name="Wink J."/>
        </authorList>
    </citation>
    <scope>NUCLEOTIDE SEQUENCE</scope>
    <source>
        <strain evidence="2">WHY3</strain>
    </source>
</reference>
<dbReference type="CDD" id="cd19608">
    <property type="entry name" value="GH113_mannanase-like"/>
    <property type="match status" value="1"/>
</dbReference>
<dbReference type="Proteomes" id="UP001138894">
    <property type="component" value="Unassembled WGS sequence"/>
</dbReference>
<proteinExistence type="predicted"/>
<keyword evidence="3" id="KW-1185">Reference proteome</keyword>
<dbReference type="Pfam" id="PF22612">
    <property type="entry name" value="GH113"/>
    <property type="match status" value="1"/>
</dbReference>
<organism evidence="2 3">
    <name type="scientific">Winogradskyella luteola</name>
    <dbReference type="NCBI Taxonomy" id="2828330"/>
    <lineage>
        <taxon>Bacteria</taxon>
        <taxon>Pseudomonadati</taxon>
        <taxon>Bacteroidota</taxon>
        <taxon>Flavobacteriia</taxon>
        <taxon>Flavobacteriales</taxon>
        <taxon>Flavobacteriaceae</taxon>
        <taxon>Winogradskyella</taxon>
    </lineage>
</organism>
<feature type="signal peptide" evidence="1">
    <location>
        <begin position="1"/>
        <end position="20"/>
    </location>
</feature>
<dbReference type="RefSeq" id="WP_218546027.1">
    <property type="nucleotide sequence ID" value="NZ_JAGSPD010000006.1"/>
</dbReference>
<dbReference type="InterPro" id="IPR055151">
    <property type="entry name" value="GH113"/>
</dbReference>
<accession>A0A9X1F8D5</accession>
<gene>
    <name evidence="2" type="ORF">KCG49_09175</name>
</gene>
<dbReference type="EMBL" id="JAGSPD010000006">
    <property type="protein sequence ID" value="MBV7269357.1"/>
    <property type="molecule type" value="Genomic_DNA"/>
</dbReference>
<sequence>MRIFKCLFFCVLLIALSACNGQEEKINGISFVAAAIEADRSHVKPVVNVNANFAAIMPFGFIKNLEHPDIVHNTDRQWFGETRAGARQYIEELRRQNIKIMIKPQIWVWRGEFTGNIMMTSEDDWKALEDSYTSFILEYTELAKETKAEIFCIGTELELFVKYRPEYWTNLIAKIRTIYKGKLTYAANWDEFRRTPFWDQLDYIGVDAYFPVSDEKTPTFETCLKGWKTHKPIIEKMAKEHKKPILFTEYGYRSVDYAGREPWVSDHKMTDVNLEAQVNTTKALYETFWKEDWFAGGFIWKWFIEYDKVGGEDDSMFTPQNKPVEKIIRTYYKPE</sequence>
<feature type="chain" id="PRO_5040999830" evidence="1">
    <location>
        <begin position="21"/>
        <end position="335"/>
    </location>
</feature>
<evidence type="ECO:0000313" key="2">
    <source>
        <dbReference type="EMBL" id="MBV7269357.1"/>
    </source>
</evidence>
<dbReference type="GO" id="GO:0016787">
    <property type="term" value="F:hydrolase activity"/>
    <property type="evidence" value="ECO:0007669"/>
    <property type="project" value="UniProtKB-KW"/>
</dbReference>
<comment type="caution">
    <text evidence="2">The sequence shown here is derived from an EMBL/GenBank/DDBJ whole genome shotgun (WGS) entry which is preliminary data.</text>
</comment>
<keyword evidence="1" id="KW-0732">Signal</keyword>
<evidence type="ECO:0000313" key="3">
    <source>
        <dbReference type="Proteomes" id="UP001138894"/>
    </source>
</evidence>
<evidence type="ECO:0000256" key="1">
    <source>
        <dbReference type="SAM" id="SignalP"/>
    </source>
</evidence>
<name>A0A9X1F8D5_9FLAO</name>
<dbReference type="PROSITE" id="PS51257">
    <property type="entry name" value="PROKAR_LIPOPROTEIN"/>
    <property type="match status" value="1"/>
</dbReference>